<dbReference type="InterPro" id="IPR002661">
    <property type="entry name" value="Ribosome_recyc_fac"/>
</dbReference>
<dbReference type="EMBL" id="CP115611">
    <property type="protein sequence ID" value="WBW71462.1"/>
    <property type="molecule type" value="Genomic_DNA"/>
</dbReference>
<feature type="domain" description="Ribosome recycling factor" evidence="4">
    <location>
        <begin position="104"/>
        <end position="258"/>
    </location>
</feature>
<dbReference type="GO" id="GO:0005739">
    <property type="term" value="C:mitochondrion"/>
    <property type="evidence" value="ECO:0007669"/>
    <property type="project" value="TreeGrafter"/>
</dbReference>
<comment type="similarity">
    <text evidence="1">Belongs to the RRF family.</text>
</comment>
<dbReference type="GeneID" id="80874853"/>
<accession>A0AAF0AUD1</accession>
<keyword evidence="6" id="KW-1185">Reference proteome</keyword>
<sequence length="261" mass="29866">MSSSLLLIRPEMINLTMITRASQWQKLSSIFWTRPNSVRNFHLNNTLWKEKKSKKLSSESIKDSEVYSDVLNKMESEMSQIHKKLEAGFKELALSPNQGVFNQLEKLSVHFGSSTSKKNSNESQLLRDVASLTKKSAQQLIIHPYEESYMKHVLKSLDESSLPIKASKTDSSTIMVVPQKTTQESRQRLAKELENHAKKSKDTVSSMRNDVKKAIAKYKKERAWTTDDCYNAESHMQVIYKKSVSTLDTILNNVLKKVLNP</sequence>
<dbReference type="Gene3D" id="1.10.132.20">
    <property type="entry name" value="Ribosome-recycling factor"/>
    <property type="match status" value="1"/>
</dbReference>
<dbReference type="Gene3D" id="3.30.1360.40">
    <property type="match status" value="1"/>
</dbReference>
<evidence type="ECO:0000256" key="2">
    <source>
        <dbReference type="ARBA" id="ARBA00022917"/>
    </source>
</evidence>
<dbReference type="GO" id="GO:0006412">
    <property type="term" value="P:translation"/>
    <property type="evidence" value="ECO:0007669"/>
    <property type="project" value="UniProtKB-KW"/>
</dbReference>
<proteinExistence type="inferred from homology"/>
<dbReference type="InterPro" id="IPR036191">
    <property type="entry name" value="RRF_sf"/>
</dbReference>
<keyword evidence="2" id="KW-0648">Protein biosynthesis</keyword>
<dbReference type="AlphaFoldDB" id="A0AAF0AUD1"/>
<organism evidence="5 6">
    <name type="scientific">Schizosaccharomyces osmophilus</name>
    <dbReference type="NCBI Taxonomy" id="2545709"/>
    <lineage>
        <taxon>Eukaryota</taxon>
        <taxon>Fungi</taxon>
        <taxon>Dikarya</taxon>
        <taxon>Ascomycota</taxon>
        <taxon>Taphrinomycotina</taxon>
        <taxon>Schizosaccharomycetes</taxon>
        <taxon>Schizosaccharomycetales</taxon>
        <taxon>Schizosaccharomycetaceae</taxon>
        <taxon>Schizosaccharomyces</taxon>
    </lineage>
</organism>
<gene>
    <name evidence="5" type="primary">rrf1</name>
    <name evidence="5" type="ORF">SOMG_01371</name>
</gene>
<dbReference type="GO" id="GO:0043023">
    <property type="term" value="F:ribosomal large subunit binding"/>
    <property type="evidence" value="ECO:0007669"/>
    <property type="project" value="TreeGrafter"/>
</dbReference>
<dbReference type="InterPro" id="IPR023584">
    <property type="entry name" value="Ribosome_recyc_fac_dom"/>
</dbReference>
<evidence type="ECO:0000313" key="5">
    <source>
        <dbReference type="EMBL" id="WBW71462.1"/>
    </source>
</evidence>
<name>A0AAF0AUD1_9SCHI</name>
<protein>
    <submittedName>
        <fullName evidence="5">Mitochondrial translation termination factor Rrf1</fullName>
    </submittedName>
</protein>
<dbReference type="RefSeq" id="XP_056035705.1">
    <property type="nucleotide sequence ID" value="XM_056180164.1"/>
</dbReference>
<dbReference type="PANTHER" id="PTHR20982:SF3">
    <property type="entry name" value="MITOCHONDRIAL RIBOSOME RECYCLING FACTOR PSEUDO 1"/>
    <property type="match status" value="1"/>
</dbReference>
<dbReference type="SUPFAM" id="SSF55194">
    <property type="entry name" value="Ribosome recycling factor, RRF"/>
    <property type="match status" value="1"/>
</dbReference>
<evidence type="ECO:0000313" key="6">
    <source>
        <dbReference type="Proteomes" id="UP001212411"/>
    </source>
</evidence>
<dbReference type="PANTHER" id="PTHR20982">
    <property type="entry name" value="RIBOSOME RECYCLING FACTOR"/>
    <property type="match status" value="1"/>
</dbReference>
<reference evidence="5 6" key="1">
    <citation type="journal article" date="2023" name="G3 (Bethesda)">
        <title>A high-quality reference genome for the fission yeast Schizosaccharomyces osmophilus.</title>
        <authorList>
            <person name="Jia G.S."/>
            <person name="Zhang W.C."/>
            <person name="Liang Y."/>
            <person name="Liu X.H."/>
            <person name="Rhind N."/>
            <person name="Pidoux A."/>
            <person name="Brysch-Herzberg M."/>
            <person name="Du L.L."/>
        </authorList>
    </citation>
    <scope>NUCLEOTIDE SEQUENCE [LARGE SCALE GENOMIC DNA]</scope>
    <source>
        <strain evidence="5 6">CBS 15793</strain>
    </source>
</reference>
<dbReference type="Proteomes" id="UP001212411">
    <property type="component" value="Chromosome 1"/>
</dbReference>
<dbReference type="KEGG" id="som:SOMG_01371"/>
<evidence type="ECO:0000259" key="4">
    <source>
        <dbReference type="Pfam" id="PF01765"/>
    </source>
</evidence>
<dbReference type="Pfam" id="PF01765">
    <property type="entry name" value="RRF"/>
    <property type="match status" value="1"/>
</dbReference>
<evidence type="ECO:0000256" key="1">
    <source>
        <dbReference type="ARBA" id="ARBA00005912"/>
    </source>
</evidence>
<comment type="function">
    <text evidence="3">Necessary for protein synthesis in mitochondria. Functions as a ribosome recycling factor in mitochondria.</text>
</comment>
<evidence type="ECO:0000256" key="3">
    <source>
        <dbReference type="ARBA" id="ARBA00024909"/>
    </source>
</evidence>